<dbReference type="FunFam" id="1.10.10.10:FF:000037">
    <property type="entry name" value="Heat stress transcription factor B-4"/>
    <property type="match status" value="1"/>
</dbReference>
<dbReference type="PANTHER" id="PTHR10015">
    <property type="entry name" value="HEAT SHOCK TRANSCRIPTION FACTOR"/>
    <property type="match status" value="1"/>
</dbReference>
<accession>A0A2K3N8B3</accession>
<reference evidence="12 13" key="2">
    <citation type="journal article" date="2017" name="Front. Plant Sci.">
        <title>Gene Classification and Mining of Molecular Markers Useful in Red Clover (Trifolium pratense) Breeding.</title>
        <authorList>
            <person name="Istvanek J."/>
            <person name="Dluhosova J."/>
            <person name="Dluhos P."/>
            <person name="Patkova L."/>
            <person name="Nedelnik J."/>
            <person name="Repkova J."/>
        </authorList>
    </citation>
    <scope>NUCLEOTIDE SEQUENCE [LARGE SCALE GENOMIC DNA]</scope>
    <source>
        <strain evidence="13">cv. Tatra</strain>
        <tissue evidence="12">Young leaves</tissue>
    </source>
</reference>
<evidence type="ECO:0000256" key="4">
    <source>
        <dbReference type="ARBA" id="ARBA00023015"/>
    </source>
</evidence>
<keyword evidence="3" id="KW-0597">Phosphoprotein</keyword>
<name>A0A2K3N8B3_TRIPR</name>
<dbReference type="SUPFAM" id="SSF46785">
    <property type="entry name" value="Winged helix' DNA-binding domain"/>
    <property type="match status" value="1"/>
</dbReference>
<keyword evidence="4" id="KW-0805">Transcription regulation</keyword>
<dbReference type="InterPro" id="IPR000232">
    <property type="entry name" value="HSF_DNA-bd"/>
</dbReference>
<dbReference type="InterPro" id="IPR036388">
    <property type="entry name" value="WH-like_DNA-bd_sf"/>
</dbReference>
<dbReference type="Pfam" id="PF00447">
    <property type="entry name" value="HSF_DNA-bind"/>
    <property type="match status" value="1"/>
</dbReference>
<dbReference type="PROSITE" id="PS00434">
    <property type="entry name" value="HSF_DOMAIN"/>
    <property type="match status" value="1"/>
</dbReference>
<dbReference type="EMBL" id="ASHM01017597">
    <property type="protein sequence ID" value="PNX99293.1"/>
    <property type="molecule type" value="Genomic_DNA"/>
</dbReference>
<keyword evidence="7" id="KW-0804">Transcription</keyword>
<dbReference type="InterPro" id="IPR036390">
    <property type="entry name" value="WH_DNA-bd_sf"/>
</dbReference>
<organism evidence="12 13">
    <name type="scientific">Trifolium pratense</name>
    <name type="common">Red clover</name>
    <dbReference type="NCBI Taxonomy" id="57577"/>
    <lineage>
        <taxon>Eukaryota</taxon>
        <taxon>Viridiplantae</taxon>
        <taxon>Streptophyta</taxon>
        <taxon>Embryophyta</taxon>
        <taxon>Tracheophyta</taxon>
        <taxon>Spermatophyta</taxon>
        <taxon>Magnoliopsida</taxon>
        <taxon>eudicotyledons</taxon>
        <taxon>Gunneridae</taxon>
        <taxon>Pentapetalae</taxon>
        <taxon>rosids</taxon>
        <taxon>fabids</taxon>
        <taxon>Fabales</taxon>
        <taxon>Fabaceae</taxon>
        <taxon>Papilionoideae</taxon>
        <taxon>50 kb inversion clade</taxon>
        <taxon>NPAAA clade</taxon>
        <taxon>Hologalegina</taxon>
        <taxon>IRL clade</taxon>
        <taxon>Trifolieae</taxon>
        <taxon>Trifolium</taxon>
    </lineage>
</organism>
<feature type="region of interest" description="Disordered" evidence="10">
    <location>
        <begin position="322"/>
        <end position="346"/>
    </location>
</feature>
<reference evidence="12 13" key="1">
    <citation type="journal article" date="2014" name="Am. J. Bot.">
        <title>Genome assembly and annotation for red clover (Trifolium pratense; Fabaceae).</title>
        <authorList>
            <person name="Istvanek J."/>
            <person name="Jaros M."/>
            <person name="Krenek A."/>
            <person name="Repkova J."/>
        </authorList>
    </citation>
    <scope>NUCLEOTIDE SEQUENCE [LARGE SCALE GENOMIC DNA]</scope>
    <source>
        <strain evidence="13">cv. Tatra</strain>
        <tissue evidence="12">Young leaves</tissue>
    </source>
</reference>
<feature type="domain" description="HSF-type DNA-binding" evidence="11">
    <location>
        <begin position="65"/>
        <end position="89"/>
    </location>
</feature>
<dbReference type="GO" id="GO:0003700">
    <property type="term" value="F:DNA-binding transcription factor activity"/>
    <property type="evidence" value="ECO:0007669"/>
    <property type="project" value="InterPro"/>
</dbReference>
<evidence type="ECO:0000259" key="11">
    <source>
        <dbReference type="PROSITE" id="PS00434"/>
    </source>
</evidence>
<dbReference type="PRINTS" id="PR00056">
    <property type="entry name" value="HSFDOMAIN"/>
</dbReference>
<dbReference type="ExpressionAtlas" id="A0A2K3N8B3">
    <property type="expression patterns" value="baseline"/>
</dbReference>
<dbReference type="Proteomes" id="UP000236291">
    <property type="component" value="Unassembled WGS sequence"/>
</dbReference>
<evidence type="ECO:0000256" key="5">
    <source>
        <dbReference type="ARBA" id="ARBA00023016"/>
    </source>
</evidence>
<dbReference type="PANTHER" id="PTHR10015:SF400">
    <property type="entry name" value="HEAT STRESS TRANSCRIPTION FACTOR B-4"/>
    <property type="match status" value="1"/>
</dbReference>
<keyword evidence="6" id="KW-0238">DNA-binding</keyword>
<keyword evidence="5" id="KW-0346">Stress response</keyword>
<evidence type="ECO:0000256" key="8">
    <source>
        <dbReference type="ARBA" id="ARBA00023242"/>
    </source>
</evidence>
<comment type="subunit">
    <text evidence="2">Homotrimer.</text>
</comment>
<dbReference type="Gene3D" id="1.10.10.10">
    <property type="entry name" value="Winged helix-like DNA-binding domain superfamily/Winged helix DNA-binding domain"/>
    <property type="match status" value="1"/>
</dbReference>
<protein>
    <submittedName>
        <fullName evidence="12">Heat stress transcription factor b-4-like protein</fullName>
    </submittedName>
</protein>
<dbReference type="AlphaFoldDB" id="A0A2K3N8B3"/>
<evidence type="ECO:0000256" key="7">
    <source>
        <dbReference type="ARBA" id="ARBA00023163"/>
    </source>
</evidence>
<feature type="compositionally biased region" description="Polar residues" evidence="10">
    <location>
        <begin position="322"/>
        <end position="331"/>
    </location>
</feature>
<evidence type="ECO:0000313" key="12">
    <source>
        <dbReference type="EMBL" id="PNX99293.1"/>
    </source>
</evidence>
<evidence type="ECO:0000256" key="3">
    <source>
        <dbReference type="ARBA" id="ARBA00022553"/>
    </source>
</evidence>
<dbReference type="SMART" id="SM00415">
    <property type="entry name" value="HSF"/>
    <property type="match status" value="1"/>
</dbReference>
<dbReference type="STRING" id="57577.A0A2K3N8B3"/>
<comment type="subcellular location">
    <subcellularLocation>
        <location evidence="1">Nucleus</location>
    </subcellularLocation>
</comment>
<evidence type="ECO:0000313" key="13">
    <source>
        <dbReference type="Proteomes" id="UP000236291"/>
    </source>
</evidence>
<evidence type="ECO:0000256" key="2">
    <source>
        <dbReference type="ARBA" id="ARBA00011233"/>
    </source>
</evidence>
<evidence type="ECO:0000256" key="9">
    <source>
        <dbReference type="RuleBase" id="RU004020"/>
    </source>
</evidence>
<gene>
    <name evidence="12" type="ORF">L195_g022558</name>
</gene>
<proteinExistence type="inferred from homology"/>
<evidence type="ECO:0000256" key="10">
    <source>
        <dbReference type="SAM" id="MobiDB-lite"/>
    </source>
</evidence>
<sequence length="400" mass="45422">MALLLDNNCEGILLSLDSHKSVPAPFLTKTYQLVDDPSTDHIVSWGEDDSTFVVWRPPEFARDLLPNYFKHNNFSSFVRQLNTYGFRKIVPDRWEFANEYFKKGEKHLLCEIHRRKTTQPQQQTGINMNHLHHHQHQHQNVPPSFFPFSNSTRVSISPPNDHYSDEQLLNNWSCDSPPLTSPSFINGGTTTTTVTNNYNTSVTALSEDNERLRRSNNMLMSELAHMKKLYNDIIYFVQNHVKPVTPSNTYSSSFLLPQASSNPMNGGNVSMVQRPMNNQNQLLGYYCNNNNNNNNNSPKNVTQFQASQNQSHNHGVMNVNSPTNTSRSSITMVEGHNSNNNSSSKTKLFGVSLQSNKKRVHPECGSNNPNNLETNKARLVLDQKDHDFDLGLNLMPPSTC</sequence>
<comment type="caution">
    <text evidence="12">The sequence shown here is derived from an EMBL/GenBank/DDBJ whole genome shotgun (WGS) entry which is preliminary data.</text>
</comment>
<evidence type="ECO:0000256" key="6">
    <source>
        <dbReference type="ARBA" id="ARBA00023125"/>
    </source>
</evidence>
<comment type="similarity">
    <text evidence="9">Belongs to the HSF family.</text>
</comment>
<dbReference type="GO" id="GO:0000978">
    <property type="term" value="F:RNA polymerase II cis-regulatory region sequence-specific DNA binding"/>
    <property type="evidence" value="ECO:0007669"/>
    <property type="project" value="TreeGrafter"/>
</dbReference>
<evidence type="ECO:0000256" key="1">
    <source>
        <dbReference type="ARBA" id="ARBA00004123"/>
    </source>
</evidence>
<dbReference type="GO" id="GO:0006357">
    <property type="term" value="P:regulation of transcription by RNA polymerase II"/>
    <property type="evidence" value="ECO:0007669"/>
    <property type="project" value="TreeGrafter"/>
</dbReference>
<dbReference type="GO" id="GO:0005634">
    <property type="term" value="C:nucleus"/>
    <property type="evidence" value="ECO:0007669"/>
    <property type="project" value="UniProtKB-SubCell"/>
</dbReference>
<keyword evidence="8" id="KW-0539">Nucleus</keyword>